<dbReference type="AlphaFoldDB" id="A0A4S3JTJ8"/>
<dbReference type="InterPro" id="IPR016166">
    <property type="entry name" value="FAD-bd_PCMH"/>
</dbReference>
<dbReference type="Gene3D" id="3.30.465.10">
    <property type="match status" value="1"/>
</dbReference>
<sequence length="99" mass="10728">MPSVSPPVIVFSYFSFQEQNLRPACVVRPYNAQDVSTIVVTMASTHRESGEKFAIRSNGHMLSAGAANIQDGVTIDLRAMHDVKLSQDLSTVQTESGTS</sequence>
<evidence type="ECO:0000256" key="2">
    <source>
        <dbReference type="ARBA" id="ARBA00022630"/>
    </source>
</evidence>
<comment type="caution">
    <text evidence="7">The sequence shown here is derived from an EMBL/GenBank/DDBJ whole genome shotgun (WGS) entry which is preliminary data.</text>
</comment>
<dbReference type="Proteomes" id="UP000308092">
    <property type="component" value="Unassembled WGS sequence"/>
</dbReference>
<dbReference type="PANTHER" id="PTHR42973:SF22">
    <property type="entry name" value="FAD-BINDING PCMH-TYPE DOMAIN-CONTAINING PROTEIN-RELATED"/>
    <property type="match status" value="1"/>
</dbReference>
<keyword evidence="2" id="KW-0285">Flavoprotein</keyword>
<organism evidence="7 8">
    <name type="scientific">Aspergillus tanneri</name>
    <dbReference type="NCBI Taxonomy" id="1220188"/>
    <lineage>
        <taxon>Eukaryota</taxon>
        <taxon>Fungi</taxon>
        <taxon>Dikarya</taxon>
        <taxon>Ascomycota</taxon>
        <taxon>Pezizomycotina</taxon>
        <taxon>Eurotiomycetes</taxon>
        <taxon>Eurotiomycetidae</taxon>
        <taxon>Eurotiales</taxon>
        <taxon>Aspergillaceae</taxon>
        <taxon>Aspergillus</taxon>
        <taxon>Aspergillus subgen. Circumdati</taxon>
    </lineage>
</organism>
<name>A0A4S3JTJ8_9EURO</name>
<keyword evidence="8" id="KW-1185">Reference proteome</keyword>
<dbReference type="GO" id="GO:0016491">
    <property type="term" value="F:oxidoreductase activity"/>
    <property type="evidence" value="ECO:0007669"/>
    <property type="project" value="UniProtKB-KW"/>
</dbReference>
<dbReference type="Proteomes" id="UP000324241">
    <property type="component" value="Unassembled WGS sequence"/>
</dbReference>
<evidence type="ECO:0000313" key="6">
    <source>
        <dbReference type="EMBL" id="KAA8643369.1"/>
    </source>
</evidence>
<dbReference type="OrthoDB" id="2151789at2759"/>
<reference evidence="6 9" key="2">
    <citation type="submission" date="2019-08" db="EMBL/GenBank/DDBJ databases">
        <title>The genome sequence of a newly discovered highly antifungal drug resistant Aspergillus species, Aspergillus tanneri NIH 1004.</title>
        <authorList>
            <person name="Mounaud S."/>
            <person name="Singh I."/>
            <person name="Joardar V."/>
            <person name="Pakala S."/>
            <person name="Pakala S."/>
            <person name="Venepally P."/>
            <person name="Chung J.K."/>
            <person name="Losada L."/>
            <person name="Nierman W.C."/>
        </authorList>
    </citation>
    <scope>NUCLEOTIDE SEQUENCE [LARGE SCALE GENOMIC DNA]</scope>
    <source>
        <strain evidence="6 9">NIH1004</strain>
    </source>
</reference>
<dbReference type="EMBL" id="QUQM01000005">
    <property type="protein sequence ID" value="KAA8643369.1"/>
    <property type="molecule type" value="Genomic_DNA"/>
</dbReference>
<dbReference type="InterPro" id="IPR016169">
    <property type="entry name" value="FAD-bd_PCMH_sub2"/>
</dbReference>
<evidence type="ECO:0000256" key="1">
    <source>
        <dbReference type="ARBA" id="ARBA00005466"/>
    </source>
</evidence>
<dbReference type="InterPro" id="IPR036318">
    <property type="entry name" value="FAD-bd_PCMH-like_sf"/>
</dbReference>
<dbReference type="PANTHER" id="PTHR42973">
    <property type="entry name" value="BINDING OXIDOREDUCTASE, PUTATIVE (AFU_ORTHOLOGUE AFUA_1G17690)-RELATED"/>
    <property type="match status" value="1"/>
</dbReference>
<dbReference type="EMBL" id="SOSA01000087">
    <property type="protein sequence ID" value="THC97111.1"/>
    <property type="molecule type" value="Genomic_DNA"/>
</dbReference>
<evidence type="ECO:0000313" key="7">
    <source>
        <dbReference type="EMBL" id="THC97111.1"/>
    </source>
</evidence>
<dbReference type="SUPFAM" id="SSF56176">
    <property type="entry name" value="FAD-binding/transporter-associated domain-like"/>
    <property type="match status" value="1"/>
</dbReference>
<reference evidence="7 8" key="1">
    <citation type="submission" date="2019-03" db="EMBL/GenBank/DDBJ databases">
        <title>The genome sequence of a newly discovered highly antifungal drug resistant Aspergillus species, Aspergillus tanneri NIH 1004.</title>
        <authorList>
            <person name="Mounaud S."/>
            <person name="Singh I."/>
            <person name="Joardar V."/>
            <person name="Pakala S."/>
            <person name="Pakala S."/>
            <person name="Venepally P."/>
            <person name="Hoover J."/>
            <person name="Nierman W."/>
            <person name="Chung J."/>
            <person name="Losada L."/>
        </authorList>
    </citation>
    <scope>NUCLEOTIDE SEQUENCE [LARGE SCALE GENOMIC DNA]</scope>
    <source>
        <strain evidence="7 8">NIH1004</strain>
    </source>
</reference>
<comment type="similarity">
    <text evidence="1">Belongs to the oxygen-dependent FAD-linked oxidoreductase family.</text>
</comment>
<dbReference type="GeneID" id="54332840"/>
<protein>
    <recommendedName>
        <fullName evidence="5">FAD-binding PCMH-type domain-containing protein</fullName>
    </recommendedName>
</protein>
<dbReference type="InterPro" id="IPR050416">
    <property type="entry name" value="FAD-linked_Oxidoreductase"/>
</dbReference>
<feature type="domain" description="FAD-binding PCMH-type" evidence="5">
    <location>
        <begin position="19"/>
        <end position="99"/>
    </location>
</feature>
<accession>A0A4S3JTJ8</accession>
<proteinExistence type="inferred from homology"/>
<dbReference type="VEuPathDB" id="FungiDB:EYZ11_003429"/>
<dbReference type="RefSeq" id="XP_033422731.1">
    <property type="nucleotide sequence ID" value="XM_033574713.1"/>
</dbReference>
<gene>
    <name evidence="6" type="ORF">ATNIH1004_010138</name>
    <name evidence="7" type="ORF">EYZ11_003429</name>
</gene>
<dbReference type="PROSITE" id="PS51387">
    <property type="entry name" value="FAD_PCMH"/>
    <property type="match status" value="1"/>
</dbReference>
<evidence type="ECO:0000313" key="9">
    <source>
        <dbReference type="Proteomes" id="UP000324241"/>
    </source>
</evidence>
<dbReference type="STRING" id="1220188.A0A4S3JTJ8"/>
<dbReference type="GO" id="GO:0071949">
    <property type="term" value="F:FAD binding"/>
    <property type="evidence" value="ECO:0007669"/>
    <property type="project" value="InterPro"/>
</dbReference>
<evidence type="ECO:0000313" key="8">
    <source>
        <dbReference type="Proteomes" id="UP000308092"/>
    </source>
</evidence>
<evidence type="ECO:0000256" key="3">
    <source>
        <dbReference type="ARBA" id="ARBA00022827"/>
    </source>
</evidence>
<evidence type="ECO:0000256" key="4">
    <source>
        <dbReference type="ARBA" id="ARBA00023002"/>
    </source>
</evidence>
<keyword evidence="3" id="KW-0274">FAD</keyword>
<evidence type="ECO:0000259" key="5">
    <source>
        <dbReference type="PROSITE" id="PS51387"/>
    </source>
</evidence>
<dbReference type="InterPro" id="IPR006094">
    <property type="entry name" value="Oxid_FAD_bind_N"/>
</dbReference>
<keyword evidence="4" id="KW-0560">Oxidoreductase</keyword>
<dbReference type="Pfam" id="PF01565">
    <property type="entry name" value="FAD_binding_4"/>
    <property type="match status" value="1"/>
</dbReference>